<dbReference type="InterPro" id="IPR046732">
    <property type="entry name" value="DUF6624"/>
</dbReference>
<evidence type="ECO:0000313" key="2">
    <source>
        <dbReference type="Proteomes" id="UP001596003"/>
    </source>
</evidence>
<name>A0ABV8ZKD2_9FLAO</name>
<dbReference type="Pfam" id="PF20329">
    <property type="entry name" value="DUF6624"/>
    <property type="match status" value="1"/>
</dbReference>
<accession>A0ABV8ZKD2</accession>
<gene>
    <name evidence="1" type="ORF">ACFO3N_24355</name>
</gene>
<sequence length="227" mass="26427">MKRPFLLILLLLFFEVILAQNKINQSLKIELDSIMKSDQILREYLDSETTEIRKKEILKEIGKEDDNNFKNNIWMYMNAQDSVNMKKVEKIILDYGYPGKSLVGEPTNESAWYVIQHSKEISKYLPLIEVAAKKGEIAFTRFAMMEDRYLTQQGKEQIYGTQGQGKLITNKQTGKKEFFNYVSPIQNPKKVNKLRKEAGFATTVEENAKRMGIEYKVYTLDEIAKMN</sequence>
<protein>
    <submittedName>
        <fullName evidence="1">DUF6624 domain-containing protein</fullName>
    </submittedName>
</protein>
<comment type="caution">
    <text evidence="1">The sequence shown here is derived from an EMBL/GenBank/DDBJ whole genome shotgun (WGS) entry which is preliminary data.</text>
</comment>
<keyword evidence="2" id="KW-1185">Reference proteome</keyword>
<dbReference type="RefSeq" id="WP_379801431.1">
    <property type="nucleotide sequence ID" value="NZ_JBHSFY010000024.1"/>
</dbReference>
<dbReference type="Proteomes" id="UP001596003">
    <property type="component" value="Unassembled WGS sequence"/>
</dbReference>
<dbReference type="EMBL" id="JBHSFY010000024">
    <property type="protein sequence ID" value="MFC4480223.1"/>
    <property type="molecule type" value="Genomic_DNA"/>
</dbReference>
<organism evidence="1 2">
    <name type="scientific">Flavobacterium chungangensis</name>
    <dbReference type="NCBI Taxonomy" id="2708132"/>
    <lineage>
        <taxon>Bacteria</taxon>
        <taxon>Pseudomonadati</taxon>
        <taxon>Bacteroidota</taxon>
        <taxon>Flavobacteriia</taxon>
        <taxon>Flavobacteriales</taxon>
        <taxon>Flavobacteriaceae</taxon>
        <taxon>Flavobacterium</taxon>
    </lineage>
</organism>
<evidence type="ECO:0000313" key="1">
    <source>
        <dbReference type="EMBL" id="MFC4480223.1"/>
    </source>
</evidence>
<reference evidence="2" key="1">
    <citation type="journal article" date="2019" name="Int. J. Syst. Evol. Microbiol.">
        <title>The Global Catalogue of Microorganisms (GCM) 10K type strain sequencing project: providing services to taxonomists for standard genome sequencing and annotation.</title>
        <authorList>
            <consortium name="The Broad Institute Genomics Platform"/>
            <consortium name="The Broad Institute Genome Sequencing Center for Infectious Disease"/>
            <person name="Wu L."/>
            <person name="Ma J."/>
        </authorList>
    </citation>
    <scope>NUCLEOTIDE SEQUENCE [LARGE SCALE GENOMIC DNA]</scope>
    <source>
        <strain evidence="2">NBRC 103627</strain>
    </source>
</reference>
<proteinExistence type="predicted"/>